<keyword evidence="2" id="KW-1185">Reference proteome</keyword>
<dbReference type="PROSITE" id="PS51257">
    <property type="entry name" value="PROKAR_LIPOPROTEIN"/>
    <property type="match status" value="1"/>
</dbReference>
<reference evidence="1" key="1">
    <citation type="submission" date="2020-07" db="EMBL/GenBank/DDBJ databases">
        <title>Nitrate ammonifying Pseudomonas campi sp. nov. isolated from German agricultural grassland.</title>
        <authorList>
            <person name="Timsy T."/>
            <person name="Ulrich A."/>
            <person name="Spanner T."/>
            <person name="Foesel B."/>
            <person name="Kolb S."/>
            <person name="Horn M.A."/>
            <person name="Behrendt U."/>
        </authorList>
    </citation>
    <scope>NUCLEOTIDE SEQUENCE</scope>
    <source>
        <strain evidence="1">S1-A32-2</strain>
    </source>
</reference>
<dbReference type="Proteomes" id="UP000501379">
    <property type="component" value="Chromosome"/>
</dbReference>
<accession>A0A6M8FCR9</accession>
<evidence type="ECO:0000313" key="2">
    <source>
        <dbReference type="Proteomes" id="UP000501379"/>
    </source>
</evidence>
<evidence type="ECO:0000313" key="1">
    <source>
        <dbReference type="EMBL" id="QKE61912.1"/>
    </source>
</evidence>
<sequence length="130" mass="13269">MKISRSNRALATWTLYCSLLLGLFACGLHHGQMSGLALSGLGGAFCSLGSDAGPGIDLDGSKQGAAQSPMGCPLCSSFGASVAVNTAGWGLALPPIAHAPLPIANHWAQPPPRFLRHSLNPRASPLISLA</sequence>
<organism evidence="1 2">
    <name type="scientific">Aquipseudomonas campi</name>
    <dbReference type="NCBI Taxonomy" id="2731681"/>
    <lineage>
        <taxon>Bacteria</taxon>
        <taxon>Pseudomonadati</taxon>
        <taxon>Pseudomonadota</taxon>
        <taxon>Gammaproteobacteria</taxon>
        <taxon>Pseudomonadales</taxon>
        <taxon>Pseudomonadaceae</taxon>
        <taxon>Aquipseudomonas</taxon>
    </lineage>
</organism>
<protein>
    <submittedName>
        <fullName evidence="1">DUF2946 domain-containing protein</fullName>
    </submittedName>
</protein>
<dbReference type="AlphaFoldDB" id="A0A6M8FCR9"/>
<dbReference type="KEGG" id="pcam:HNE05_00530"/>
<name>A0A6M8FCR9_9GAMM</name>
<dbReference type="InterPro" id="IPR021333">
    <property type="entry name" value="DUF2946"/>
</dbReference>
<dbReference type="Pfam" id="PF11162">
    <property type="entry name" value="DUF2946"/>
    <property type="match status" value="1"/>
</dbReference>
<gene>
    <name evidence="1" type="ORF">HNE05_00530</name>
</gene>
<proteinExistence type="predicted"/>
<dbReference type="RefSeq" id="WP_173203160.1">
    <property type="nucleotide sequence ID" value="NZ_CP053697.2"/>
</dbReference>
<dbReference type="EMBL" id="CP053697">
    <property type="protein sequence ID" value="QKE61912.1"/>
    <property type="molecule type" value="Genomic_DNA"/>
</dbReference>